<dbReference type="PANTHER" id="PTHR22617:SF23">
    <property type="entry name" value="CHEMOTAXIS PROTEIN CHEW"/>
    <property type="match status" value="1"/>
</dbReference>
<keyword evidence="3" id="KW-1185">Reference proteome</keyword>
<dbReference type="PROSITE" id="PS50851">
    <property type="entry name" value="CHEW"/>
    <property type="match status" value="1"/>
</dbReference>
<dbReference type="Gene3D" id="2.30.30.40">
    <property type="entry name" value="SH3 Domains"/>
    <property type="match status" value="1"/>
</dbReference>
<comment type="caution">
    <text evidence="2">The sequence shown here is derived from an EMBL/GenBank/DDBJ whole genome shotgun (WGS) entry which is preliminary data.</text>
</comment>
<reference evidence="2" key="1">
    <citation type="submission" date="2021-04" db="EMBL/GenBank/DDBJ databases">
        <title>Ouciella asimina sp. nov., isolated from the surface seawater in the hydrothermal field of Okinawa Trough.</title>
        <authorList>
            <person name="Shuang W."/>
        </authorList>
    </citation>
    <scope>NUCLEOTIDE SEQUENCE</scope>
    <source>
        <strain evidence="2">LXI357</strain>
    </source>
</reference>
<dbReference type="GO" id="GO:0007165">
    <property type="term" value="P:signal transduction"/>
    <property type="evidence" value="ECO:0007669"/>
    <property type="project" value="InterPro"/>
</dbReference>
<dbReference type="InterPro" id="IPR002545">
    <property type="entry name" value="CheW-lke_dom"/>
</dbReference>
<dbReference type="Proteomes" id="UP000676996">
    <property type="component" value="Unassembled WGS sequence"/>
</dbReference>
<dbReference type="EMBL" id="JAGRQC010000001">
    <property type="protein sequence ID" value="MBR0550978.1"/>
    <property type="molecule type" value="Genomic_DNA"/>
</dbReference>
<name>A0A8T4I7K9_9SPHN</name>
<dbReference type="InterPro" id="IPR036061">
    <property type="entry name" value="CheW-like_dom_sf"/>
</dbReference>
<dbReference type="SMART" id="SM00260">
    <property type="entry name" value="CheW"/>
    <property type="match status" value="1"/>
</dbReference>
<dbReference type="GO" id="GO:0006935">
    <property type="term" value="P:chemotaxis"/>
    <property type="evidence" value="ECO:0007669"/>
    <property type="project" value="InterPro"/>
</dbReference>
<dbReference type="Pfam" id="PF01584">
    <property type="entry name" value="CheW"/>
    <property type="match status" value="1"/>
</dbReference>
<dbReference type="PANTHER" id="PTHR22617">
    <property type="entry name" value="CHEMOTAXIS SENSOR HISTIDINE KINASE-RELATED"/>
    <property type="match status" value="1"/>
</dbReference>
<dbReference type="Gene3D" id="2.40.50.180">
    <property type="entry name" value="CheA-289, Domain 4"/>
    <property type="match status" value="1"/>
</dbReference>
<proteinExistence type="predicted"/>
<feature type="domain" description="CheW-like" evidence="1">
    <location>
        <begin position="4"/>
        <end position="148"/>
    </location>
</feature>
<protein>
    <submittedName>
        <fullName evidence="2">Chemotaxis protein CheW</fullName>
    </submittedName>
</protein>
<dbReference type="GO" id="GO:0005829">
    <property type="term" value="C:cytosol"/>
    <property type="evidence" value="ECO:0007669"/>
    <property type="project" value="TreeGrafter"/>
</dbReference>
<gene>
    <name evidence="2" type="ORF">J7S20_00490</name>
</gene>
<dbReference type="InterPro" id="IPR039315">
    <property type="entry name" value="CheW"/>
</dbReference>
<evidence type="ECO:0000259" key="1">
    <source>
        <dbReference type="PROSITE" id="PS50851"/>
    </source>
</evidence>
<accession>A0A8T4I7K9</accession>
<sequence>MSTQLTYVTLGAGDEVFGVPVGEVQEILAAGAIARLPQMPRHLLGLIDIRGETVPVADLRRLLDLPDVVDGEQTRIVVLQFPADGQAAPRVGLRVDRVFEVTQLDSDTLEPPEAIGVTASRAIIGVGRRNGAFVTVLDFAALVGRDARKALAENVLEPCDGC</sequence>
<evidence type="ECO:0000313" key="3">
    <source>
        <dbReference type="Proteomes" id="UP000676996"/>
    </source>
</evidence>
<dbReference type="AlphaFoldDB" id="A0A8T4I7K9"/>
<evidence type="ECO:0000313" key="2">
    <source>
        <dbReference type="EMBL" id="MBR0550978.1"/>
    </source>
</evidence>
<organism evidence="2 3">
    <name type="scientific">Stakelama marina</name>
    <dbReference type="NCBI Taxonomy" id="2826939"/>
    <lineage>
        <taxon>Bacteria</taxon>
        <taxon>Pseudomonadati</taxon>
        <taxon>Pseudomonadota</taxon>
        <taxon>Alphaproteobacteria</taxon>
        <taxon>Sphingomonadales</taxon>
        <taxon>Sphingomonadaceae</taxon>
        <taxon>Stakelama</taxon>
    </lineage>
</organism>
<dbReference type="RefSeq" id="WP_284052270.1">
    <property type="nucleotide sequence ID" value="NZ_JAGRQC010000001.1"/>
</dbReference>
<dbReference type="SUPFAM" id="SSF50341">
    <property type="entry name" value="CheW-like"/>
    <property type="match status" value="1"/>
</dbReference>